<organism evidence="1 2">
    <name type="scientific">Lentiprolixibacter aurantiacus</name>
    <dbReference type="NCBI Taxonomy" id="2993939"/>
    <lineage>
        <taxon>Bacteria</taxon>
        <taxon>Pseudomonadati</taxon>
        <taxon>Bacteroidota</taxon>
        <taxon>Flavobacteriia</taxon>
        <taxon>Flavobacteriales</taxon>
        <taxon>Flavobacteriaceae</taxon>
        <taxon>Lentiprolixibacter</taxon>
    </lineage>
</organism>
<reference evidence="1" key="1">
    <citation type="submission" date="2022-11" db="EMBL/GenBank/DDBJ databases">
        <title>The characterization of three novel Bacteroidetes species and genomic analysis of their roles in tidal elemental geochemical cycles.</title>
        <authorList>
            <person name="Ma K.-J."/>
        </authorList>
    </citation>
    <scope>NUCLEOTIDE SEQUENCE</scope>
    <source>
        <strain evidence="1">M415</strain>
    </source>
</reference>
<evidence type="ECO:0000313" key="1">
    <source>
        <dbReference type="EMBL" id="MCX2720100.1"/>
    </source>
</evidence>
<accession>A0AAE3MLM9</accession>
<name>A0AAE3MLM9_9FLAO</name>
<sequence length="144" mass="17068">METKPRYIEWISPEEMHKATLSWISELKFVRDEQLFLNGLVKSFTSELIEHNIYDKSKEIVGAILDAENEQNALLKQVEVHENQLEIMIDDVDQPKMEKAYRDSHLELMKLMGSYLEGYRALKRELFNLLSEIIKKEKQNRLLN</sequence>
<gene>
    <name evidence="1" type="ORF">OO016_10855</name>
</gene>
<protein>
    <submittedName>
        <fullName evidence="1">Uncharacterized protein</fullName>
    </submittedName>
</protein>
<dbReference type="AlphaFoldDB" id="A0AAE3MLM9"/>
<dbReference type="Proteomes" id="UP001207116">
    <property type="component" value="Unassembled WGS sequence"/>
</dbReference>
<dbReference type="EMBL" id="JAPFQP010000003">
    <property type="protein sequence ID" value="MCX2720100.1"/>
    <property type="molecule type" value="Genomic_DNA"/>
</dbReference>
<comment type="caution">
    <text evidence="1">The sequence shown here is derived from an EMBL/GenBank/DDBJ whole genome shotgun (WGS) entry which is preliminary data.</text>
</comment>
<evidence type="ECO:0000313" key="2">
    <source>
        <dbReference type="Proteomes" id="UP001207116"/>
    </source>
</evidence>
<proteinExistence type="predicted"/>
<dbReference type="RefSeq" id="WP_266013601.1">
    <property type="nucleotide sequence ID" value="NZ_JAPFQP010000003.1"/>
</dbReference>
<keyword evidence="2" id="KW-1185">Reference proteome</keyword>